<reference evidence="2" key="1">
    <citation type="submission" date="2006-10" db="EMBL/GenBank/DDBJ databases">
        <title>Complete sequence of Solibacter usitatus Ellin6076.</title>
        <authorList>
            <consortium name="US DOE Joint Genome Institute"/>
            <person name="Copeland A."/>
            <person name="Lucas S."/>
            <person name="Lapidus A."/>
            <person name="Barry K."/>
            <person name="Detter J.C."/>
            <person name="Glavina del Rio T."/>
            <person name="Hammon N."/>
            <person name="Israni S."/>
            <person name="Dalin E."/>
            <person name="Tice H."/>
            <person name="Pitluck S."/>
            <person name="Thompson L.S."/>
            <person name="Brettin T."/>
            <person name="Bruce D."/>
            <person name="Han C."/>
            <person name="Tapia R."/>
            <person name="Gilna P."/>
            <person name="Schmutz J."/>
            <person name="Larimer F."/>
            <person name="Land M."/>
            <person name="Hauser L."/>
            <person name="Kyrpides N."/>
            <person name="Mikhailova N."/>
            <person name="Janssen P.H."/>
            <person name="Kuske C.R."/>
            <person name="Richardson P."/>
        </authorList>
    </citation>
    <scope>NUCLEOTIDE SEQUENCE</scope>
    <source>
        <strain evidence="2">Ellin6076</strain>
    </source>
</reference>
<dbReference type="Gene3D" id="3.30.230.120">
    <property type="match status" value="1"/>
</dbReference>
<feature type="region of interest" description="Disordered" evidence="1">
    <location>
        <begin position="1"/>
        <end position="31"/>
    </location>
</feature>
<feature type="compositionally biased region" description="Low complexity" evidence="1">
    <location>
        <begin position="9"/>
        <end position="24"/>
    </location>
</feature>
<sequence length="103" mass="11236">MNDRSVPPGRAAAGGAAEAGQRAGNSQRVERHPEFESLTVLYYTRIQRVGRDLLRQVVGRYLARKTACGQVLHSIKTLAMEVVYAMQEGERAHPGELLTATGS</sequence>
<organism evidence="2">
    <name type="scientific">Solibacter usitatus (strain Ellin6076)</name>
    <dbReference type="NCBI Taxonomy" id="234267"/>
    <lineage>
        <taxon>Bacteria</taxon>
        <taxon>Pseudomonadati</taxon>
        <taxon>Acidobacteriota</taxon>
        <taxon>Terriglobia</taxon>
        <taxon>Bryobacterales</taxon>
        <taxon>Solibacteraceae</taxon>
        <taxon>Candidatus Solibacter</taxon>
    </lineage>
</organism>
<proteinExistence type="predicted"/>
<dbReference type="HOGENOM" id="CLU_2261978_0_0_0"/>
<dbReference type="eggNOG" id="COG2605">
    <property type="taxonomic scope" value="Bacteria"/>
</dbReference>
<gene>
    <name evidence="2" type="ordered locus">Acid_0611</name>
</gene>
<accession>Q02BF0</accession>
<dbReference type="AlphaFoldDB" id="Q02BF0"/>
<name>Q02BF0_SOLUE</name>
<dbReference type="EMBL" id="CP000473">
    <property type="protein sequence ID" value="ABJ81616.1"/>
    <property type="molecule type" value="Genomic_DNA"/>
</dbReference>
<evidence type="ECO:0000256" key="1">
    <source>
        <dbReference type="SAM" id="MobiDB-lite"/>
    </source>
</evidence>
<protein>
    <submittedName>
        <fullName evidence="2">Uncharacterized protein</fullName>
    </submittedName>
</protein>
<dbReference type="KEGG" id="sus:Acid_0611"/>
<evidence type="ECO:0000313" key="2">
    <source>
        <dbReference type="EMBL" id="ABJ81616.1"/>
    </source>
</evidence>
<dbReference type="InParanoid" id="Q02BF0"/>